<keyword evidence="8" id="KW-1185">Reference proteome</keyword>
<evidence type="ECO:0000313" key="7">
    <source>
        <dbReference type="EMBL" id="KRN76770.1"/>
    </source>
</evidence>
<keyword evidence="1" id="KW-0547">Nucleotide-binding</keyword>
<dbReference type="STRING" id="1620.IV67_GL000277"/>
<dbReference type="PANTHER" id="PTHR13710">
    <property type="entry name" value="DNA HELICASE RECQ FAMILY MEMBER"/>
    <property type="match status" value="1"/>
</dbReference>
<dbReference type="GO" id="GO:0009378">
    <property type="term" value="F:four-way junction helicase activity"/>
    <property type="evidence" value="ECO:0007669"/>
    <property type="project" value="TreeGrafter"/>
</dbReference>
<dbReference type="AlphaFoldDB" id="A0A0R2JHH5"/>
<evidence type="ECO:0000259" key="6">
    <source>
        <dbReference type="PROSITE" id="PS51194"/>
    </source>
</evidence>
<dbReference type="InterPro" id="IPR027417">
    <property type="entry name" value="P-loop_NTPase"/>
</dbReference>
<dbReference type="PROSITE" id="PS51194">
    <property type="entry name" value="HELICASE_CTER"/>
    <property type="match status" value="1"/>
</dbReference>
<dbReference type="GO" id="GO:0043138">
    <property type="term" value="F:3'-5' DNA helicase activity"/>
    <property type="evidence" value="ECO:0007669"/>
    <property type="project" value="TreeGrafter"/>
</dbReference>
<gene>
    <name evidence="7" type="ORF">IV67_GL000277</name>
</gene>
<protein>
    <submittedName>
        <fullName evidence="7">ATP-dependent DNA helicase RecQ</fullName>
    </submittedName>
</protein>
<evidence type="ECO:0000256" key="4">
    <source>
        <dbReference type="ARBA" id="ARBA00022840"/>
    </source>
</evidence>
<evidence type="ECO:0000256" key="1">
    <source>
        <dbReference type="ARBA" id="ARBA00022741"/>
    </source>
</evidence>
<dbReference type="EMBL" id="JQCD01000024">
    <property type="protein sequence ID" value="KRN76770.1"/>
    <property type="molecule type" value="Genomic_DNA"/>
</dbReference>
<dbReference type="SMART" id="SM00487">
    <property type="entry name" value="DEXDc"/>
    <property type="match status" value="1"/>
</dbReference>
<feature type="domain" description="Helicase C-terminal" evidence="6">
    <location>
        <begin position="224"/>
        <end position="372"/>
    </location>
</feature>
<organism evidence="7 8">
    <name type="scientific">Weissella minor</name>
    <dbReference type="NCBI Taxonomy" id="1620"/>
    <lineage>
        <taxon>Bacteria</taxon>
        <taxon>Bacillati</taxon>
        <taxon>Bacillota</taxon>
        <taxon>Bacilli</taxon>
        <taxon>Lactobacillales</taxon>
        <taxon>Lactobacillaceae</taxon>
        <taxon>Weissella</taxon>
    </lineage>
</organism>
<dbReference type="OrthoDB" id="9763310at2"/>
<proteinExistence type="predicted"/>
<sequence length="478" mass="54814">MSEGDLIQQTLQKHFGFESFRPGQREIIEALLAGKNALGMLPTGGGKSLIYQMMGYLRSGTVVIVTPLLSLMQDQVARFNYLGEKDVVALNSLLDKQEKFSVLQRLQNYRFVLISPEMFNQAEVIKAFEQIQLNTLVIDEAHTILNWGPDFRPDYLEFPLIHQKLGQPSLLLLTATATTDMKTELQAQFNLPKQAWFTYTESVNRPNIFLHTEQVQEQDDKRERLKSLLMQLPGSGIVYVSSRKLANSLAEWLRQTTGKRVAAYHGGLDNVARYRLQQQFMENQLDVIVATSAFGMGIDKDDIRFIIHFHLSQDLASYMQEIGRAGRDGKHAVAIMLYRRGDERLQHNLIDASIPTDAMIAGYLSGELKSTDIGHERARLLDYYQQQGLSVVDMQSLFKDRRKTREHDLNEMVKYARCEHGLRDFILNYFDESALESDFESIGQANWSLEKVTFPTIKEHNPVIENESWAQILRKLFK</sequence>
<evidence type="ECO:0000259" key="5">
    <source>
        <dbReference type="PROSITE" id="PS51192"/>
    </source>
</evidence>
<dbReference type="RefSeq" id="WP_057787445.1">
    <property type="nucleotide sequence ID" value="NZ_JQCD01000024.1"/>
</dbReference>
<dbReference type="GO" id="GO:0030894">
    <property type="term" value="C:replisome"/>
    <property type="evidence" value="ECO:0007669"/>
    <property type="project" value="TreeGrafter"/>
</dbReference>
<evidence type="ECO:0000313" key="8">
    <source>
        <dbReference type="Proteomes" id="UP000051673"/>
    </source>
</evidence>
<accession>A0A0R2JHH5</accession>
<dbReference type="PROSITE" id="PS51192">
    <property type="entry name" value="HELICASE_ATP_BIND_1"/>
    <property type="match status" value="1"/>
</dbReference>
<dbReference type="GO" id="GO:0003676">
    <property type="term" value="F:nucleic acid binding"/>
    <property type="evidence" value="ECO:0007669"/>
    <property type="project" value="InterPro"/>
</dbReference>
<dbReference type="GO" id="GO:0006310">
    <property type="term" value="P:DNA recombination"/>
    <property type="evidence" value="ECO:0007669"/>
    <property type="project" value="InterPro"/>
</dbReference>
<feature type="domain" description="Helicase ATP-binding" evidence="5">
    <location>
        <begin position="28"/>
        <end position="195"/>
    </location>
</feature>
<dbReference type="GO" id="GO:0005737">
    <property type="term" value="C:cytoplasm"/>
    <property type="evidence" value="ECO:0007669"/>
    <property type="project" value="TreeGrafter"/>
</dbReference>
<dbReference type="SMART" id="SM00490">
    <property type="entry name" value="HELICc"/>
    <property type="match status" value="1"/>
</dbReference>
<keyword evidence="4" id="KW-0067">ATP-binding</keyword>
<dbReference type="Proteomes" id="UP000051673">
    <property type="component" value="Unassembled WGS sequence"/>
</dbReference>
<dbReference type="InterPro" id="IPR001650">
    <property type="entry name" value="Helicase_C-like"/>
</dbReference>
<dbReference type="Gene3D" id="3.40.50.300">
    <property type="entry name" value="P-loop containing nucleotide triphosphate hydrolases"/>
    <property type="match status" value="2"/>
</dbReference>
<dbReference type="GO" id="GO:0016787">
    <property type="term" value="F:hydrolase activity"/>
    <property type="evidence" value="ECO:0007669"/>
    <property type="project" value="UniProtKB-KW"/>
</dbReference>
<dbReference type="InterPro" id="IPR011545">
    <property type="entry name" value="DEAD/DEAH_box_helicase_dom"/>
</dbReference>
<dbReference type="GO" id="GO:0006281">
    <property type="term" value="P:DNA repair"/>
    <property type="evidence" value="ECO:0007669"/>
    <property type="project" value="TreeGrafter"/>
</dbReference>
<dbReference type="InterPro" id="IPR004589">
    <property type="entry name" value="DNA_helicase_ATP-dep_RecQ"/>
</dbReference>
<dbReference type="Pfam" id="PF00271">
    <property type="entry name" value="Helicase_C"/>
    <property type="match status" value="1"/>
</dbReference>
<comment type="caution">
    <text evidence="7">The sequence shown here is derived from an EMBL/GenBank/DDBJ whole genome shotgun (WGS) entry which is preliminary data.</text>
</comment>
<dbReference type="GO" id="GO:0043590">
    <property type="term" value="C:bacterial nucleoid"/>
    <property type="evidence" value="ECO:0007669"/>
    <property type="project" value="TreeGrafter"/>
</dbReference>
<keyword evidence="2" id="KW-0378">Hydrolase</keyword>
<dbReference type="InterPro" id="IPR014001">
    <property type="entry name" value="Helicase_ATP-bd"/>
</dbReference>
<dbReference type="Pfam" id="PF00270">
    <property type="entry name" value="DEAD"/>
    <property type="match status" value="1"/>
</dbReference>
<dbReference type="SUPFAM" id="SSF52540">
    <property type="entry name" value="P-loop containing nucleoside triphosphate hydrolases"/>
    <property type="match status" value="1"/>
</dbReference>
<dbReference type="PANTHER" id="PTHR13710:SF84">
    <property type="entry name" value="ATP-DEPENDENT DNA HELICASE RECS-RELATED"/>
    <property type="match status" value="1"/>
</dbReference>
<evidence type="ECO:0000256" key="2">
    <source>
        <dbReference type="ARBA" id="ARBA00022801"/>
    </source>
</evidence>
<keyword evidence="3 7" id="KW-0347">Helicase</keyword>
<dbReference type="NCBIfam" id="TIGR00614">
    <property type="entry name" value="recQ_fam"/>
    <property type="match status" value="1"/>
</dbReference>
<evidence type="ECO:0000256" key="3">
    <source>
        <dbReference type="ARBA" id="ARBA00022806"/>
    </source>
</evidence>
<dbReference type="CDD" id="cd17920">
    <property type="entry name" value="DEXHc_RecQ"/>
    <property type="match status" value="1"/>
</dbReference>
<reference evidence="7 8" key="1">
    <citation type="journal article" date="2015" name="Genome Announc.">
        <title>Expanding the biotechnology potential of lactobacilli through comparative genomics of 213 strains and associated genera.</title>
        <authorList>
            <person name="Sun Z."/>
            <person name="Harris H.M."/>
            <person name="McCann A."/>
            <person name="Guo C."/>
            <person name="Argimon S."/>
            <person name="Zhang W."/>
            <person name="Yang X."/>
            <person name="Jeffery I.B."/>
            <person name="Cooney J.C."/>
            <person name="Kagawa T.F."/>
            <person name="Liu W."/>
            <person name="Song Y."/>
            <person name="Salvetti E."/>
            <person name="Wrobel A."/>
            <person name="Rasinkangas P."/>
            <person name="Parkhill J."/>
            <person name="Rea M.C."/>
            <person name="O'Sullivan O."/>
            <person name="Ritari J."/>
            <person name="Douillard F.P."/>
            <person name="Paul Ross R."/>
            <person name="Yang R."/>
            <person name="Briner A.E."/>
            <person name="Felis G.E."/>
            <person name="de Vos W.M."/>
            <person name="Barrangou R."/>
            <person name="Klaenhammer T.R."/>
            <person name="Caufield P.W."/>
            <person name="Cui Y."/>
            <person name="Zhang H."/>
            <person name="O'Toole P.W."/>
        </authorList>
    </citation>
    <scope>NUCLEOTIDE SEQUENCE [LARGE SCALE GENOMIC DNA]</scope>
    <source>
        <strain evidence="7 8">DSM 20014</strain>
    </source>
</reference>
<name>A0A0R2JHH5_9LACO</name>
<dbReference type="PATRIC" id="fig|1620.3.peg.282"/>
<dbReference type="GO" id="GO:0005524">
    <property type="term" value="F:ATP binding"/>
    <property type="evidence" value="ECO:0007669"/>
    <property type="project" value="UniProtKB-KW"/>
</dbReference>